<comment type="caution">
    <text evidence="1">The sequence shown here is derived from an EMBL/GenBank/DDBJ whole genome shotgun (WGS) entry which is preliminary data.</text>
</comment>
<dbReference type="Proteomes" id="UP001283361">
    <property type="component" value="Unassembled WGS sequence"/>
</dbReference>
<name>A0AAE1D0M9_9GAST</name>
<protein>
    <submittedName>
        <fullName evidence="1">Uncharacterized protein</fullName>
    </submittedName>
</protein>
<reference evidence="1" key="1">
    <citation type="journal article" date="2023" name="G3 (Bethesda)">
        <title>A reference genome for the long-term kleptoplast-retaining sea slug Elysia crispata morphotype clarki.</title>
        <authorList>
            <person name="Eastman K.E."/>
            <person name="Pendleton A.L."/>
            <person name="Shaikh M.A."/>
            <person name="Suttiyut T."/>
            <person name="Ogas R."/>
            <person name="Tomko P."/>
            <person name="Gavelis G."/>
            <person name="Widhalm J.R."/>
            <person name="Wisecaver J.H."/>
        </authorList>
    </citation>
    <scope>NUCLEOTIDE SEQUENCE</scope>
    <source>
        <strain evidence="1">ECLA1</strain>
    </source>
</reference>
<gene>
    <name evidence="1" type="ORF">RRG08_018212</name>
</gene>
<sequence length="77" mass="8427">MSKWEKTLTLALELRQNPVPLFCGSHIGASEGGEFSKNRAPSPPPLTLSLSANAGLYRESPIRLELSFPTHHSILEV</sequence>
<organism evidence="1 2">
    <name type="scientific">Elysia crispata</name>
    <name type="common">lettuce slug</name>
    <dbReference type="NCBI Taxonomy" id="231223"/>
    <lineage>
        <taxon>Eukaryota</taxon>
        <taxon>Metazoa</taxon>
        <taxon>Spiralia</taxon>
        <taxon>Lophotrochozoa</taxon>
        <taxon>Mollusca</taxon>
        <taxon>Gastropoda</taxon>
        <taxon>Heterobranchia</taxon>
        <taxon>Euthyneura</taxon>
        <taxon>Panpulmonata</taxon>
        <taxon>Sacoglossa</taxon>
        <taxon>Placobranchoidea</taxon>
        <taxon>Plakobranchidae</taxon>
        <taxon>Elysia</taxon>
    </lineage>
</organism>
<evidence type="ECO:0000313" key="1">
    <source>
        <dbReference type="EMBL" id="KAK3748370.1"/>
    </source>
</evidence>
<evidence type="ECO:0000313" key="2">
    <source>
        <dbReference type="Proteomes" id="UP001283361"/>
    </source>
</evidence>
<dbReference type="EMBL" id="JAWDGP010006027">
    <property type="protein sequence ID" value="KAK3748370.1"/>
    <property type="molecule type" value="Genomic_DNA"/>
</dbReference>
<dbReference type="AlphaFoldDB" id="A0AAE1D0M9"/>
<keyword evidence="2" id="KW-1185">Reference proteome</keyword>
<accession>A0AAE1D0M9</accession>
<proteinExistence type="predicted"/>